<reference evidence="7" key="2">
    <citation type="submission" date="2021-11" db="EMBL/GenBank/DDBJ databases">
        <title>Genome sequence of Xylella taiwanensis PLS432.</title>
        <authorList>
            <person name="Weng L.-W."/>
            <person name="Su C.-C."/>
            <person name="Tsai C.-W."/>
            <person name="Kuo C.-H."/>
        </authorList>
    </citation>
    <scope>NUCLEOTIDE SEQUENCE</scope>
    <source>
        <strain evidence="7">PLS432</strain>
    </source>
</reference>
<evidence type="ECO:0000256" key="3">
    <source>
        <dbReference type="ARBA" id="ARBA00023157"/>
    </source>
</evidence>
<comment type="caution">
    <text evidence="6">The sequence shown here is derived from an EMBL/GenBank/DDBJ whole genome shotgun (WGS) entry which is preliminary data.</text>
</comment>
<keyword evidence="1" id="KW-0963">Cytoplasm</keyword>
<evidence type="ECO:0000256" key="5">
    <source>
        <dbReference type="ARBA" id="ARBA00023284"/>
    </source>
</evidence>
<protein>
    <submittedName>
        <fullName evidence="6">Heat shock protein Hsp33</fullName>
    </submittedName>
    <submittedName>
        <fullName evidence="7">Hsp33 family molecular chaperone HslO</fullName>
    </submittedName>
</protein>
<keyword evidence="5" id="KW-0676">Redox-active center</keyword>
<evidence type="ECO:0000256" key="4">
    <source>
        <dbReference type="ARBA" id="ARBA00023186"/>
    </source>
</evidence>
<dbReference type="Proteomes" id="UP001430701">
    <property type="component" value="Unassembled WGS sequence"/>
</dbReference>
<dbReference type="PANTHER" id="PTHR30111:SF1">
    <property type="entry name" value="33 KDA CHAPERONIN"/>
    <property type="match status" value="1"/>
</dbReference>
<organism evidence="6 8">
    <name type="scientific">Xylella taiwanensis</name>
    <dbReference type="NCBI Taxonomy" id="1444770"/>
    <lineage>
        <taxon>Bacteria</taxon>
        <taxon>Pseudomonadati</taxon>
        <taxon>Pseudomonadota</taxon>
        <taxon>Gammaproteobacteria</taxon>
        <taxon>Lysobacterales</taxon>
        <taxon>Lysobacteraceae</taxon>
        <taxon>Xylella</taxon>
    </lineage>
</organism>
<reference evidence="6 8" key="1">
    <citation type="journal article" date="2014" name="Genome Announc.">
        <title>Draft Genome Sequence of Xylella fastidiosa Pear Leaf Scorch Strain in Taiwan.</title>
        <authorList>
            <person name="Su C.C."/>
            <person name="Deng W.L."/>
            <person name="Jan F.J."/>
            <person name="Chang C.J."/>
            <person name="Huang H."/>
            <person name="Chen J."/>
        </authorList>
    </citation>
    <scope>NUCLEOTIDE SEQUENCE [LARGE SCALE GENOMIC DNA]</scope>
    <source>
        <strain evidence="6 8">PLS229</strain>
    </source>
</reference>
<dbReference type="KEGG" id="xtw:AB672_05520"/>
<dbReference type="EMBL" id="JAJPPU010000002">
    <property type="protein sequence ID" value="MCD8473846.1"/>
    <property type="molecule type" value="Genomic_DNA"/>
</dbReference>
<dbReference type="InterPro" id="IPR000397">
    <property type="entry name" value="Heat_shock_Hsp33"/>
</dbReference>
<dbReference type="SUPFAM" id="SSF64397">
    <property type="entry name" value="Hsp33 domain"/>
    <property type="match status" value="1"/>
</dbReference>
<dbReference type="eggNOG" id="COG1281">
    <property type="taxonomic scope" value="Bacteria"/>
</dbReference>
<evidence type="ECO:0000313" key="6">
    <source>
        <dbReference type="EMBL" id="EWS77492.1"/>
    </source>
</evidence>
<keyword evidence="6" id="KW-0346">Stress response</keyword>
<keyword evidence="2" id="KW-0862">Zinc</keyword>
<accession>Z9JIB4</accession>
<dbReference type="PATRIC" id="fig|1444770.3.peg.2511"/>
<dbReference type="GO" id="GO:0005737">
    <property type="term" value="C:cytoplasm"/>
    <property type="evidence" value="ECO:0007669"/>
    <property type="project" value="InterPro"/>
</dbReference>
<dbReference type="InterPro" id="IPR016153">
    <property type="entry name" value="Heat_shock_Hsp33_N"/>
</dbReference>
<dbReference type="RefSeq" id="WP_051482360.1">
    <property type="nucleotide sequence ID" value="NZ_CP053627.1"/>
</dbReference>
<gene>
    <name evidence="6" type="ORF">AF72_10590</name>
    <name evidence="7" type="ORF">LPH55_10360</name>
</gene>
<dbReference type="Pfam" id="PF01430">
    <property type="entry name" value="HSP33"/>
    <property type="match status" value="1"/>
</dbReference>
<dbReference type="GO" id="GO:0044183">
    <property type="term" value="F:protein folding chaperone"/>
    <property type="evidence" value="ECO:0007669"/>
    <property type="project" value="TreeGrafter"/>
</dbReference>
<dbReference type="GO" id="GO:0042026">
    <property type="term" value="P:protein refolding"/>
    <property type="evidence" value="ECO:0007669"/>
    <property type="project" value="TreeGrafter"/>
</dbReference>
<keyword evidence="4" id="KW-0143">Chaperone</keyword>
<dbReference type="CDD" id="cd00498">
    <property type="entry name" value="Hsp33"/>
    <property type="match status" value="1"/>
</dbReference>
<dbReference type="Gene3D" id="3.55.30.10">
    <property type="entry name" value="Hsp33 domain"/>
    <property type="match status" value="1"/>
</dbReference>
<evidence type="ECO:0000256" key="1">
    <source>
        <dbReference type="ARBA" id="ARBA00022490"/>
    </source>
</evidence>
<dbReference type="PANTHER" id="PTHR30111">
    <property type="entry name" value="33 KDA CHAPERONIN"/>
    <property type="match status" value="1"/>
</dbReference>
<dbReference type="Gene3D" id="3.90.1280.10">
    <property type="entry name" value="HSP33 redox switch-like"/>
    <property type="match status" value="1"/>
</dbReference>
<dbReference type="OrthoDB" id="9793753at2"/>
<evidence type="ECO:0000313" key="9">
    <source>
        <dbReference type="Proteomes" id="UP001430701"/>
    </source>
</evidence>
<evidence type="ECO:0000313" key="8">
    <source>
        <dbReference type="Proteomes" id="UP000020406"/>
    </source>
</evidence>
<dbReference type="Gene3D" id="1.10.287.480">
    <property type="entry name" value="helix hairpin bin"/>
    <property type="match status" value="1"/>
</dbReference>
<dbReference type="InterPro" id="IPR023212">
    <property type="entry name" value="Hsp33_helix_hairpin_bin_dom_sf"/>
</dbReference>
<keyword evidence="9" id="KW-1185">Reference proteome</keyword>
<dbReference type="GeneID" id="68900741"/>
<evidence type="ECO:0000256" key="2">
    <source>
        <dbReference type="ARBA" id="ARBA00022833"/>
    </source>
</evidence>
<proteinExistence type="predicted"/>
<dbReference type="GO" id="GO:0051082">
    <property type="term" value="F:unfolded protein binding"/>
    <property type="evidence" value="ECO:0007669"/>
    <property type="project" value="InterPro"/>
</dbReference>
<name>Z9JIB4_9GAMM</name>
<dbReference type="Proteomes" id="UP000020406">
    <property type="component" value="Unassembled WGS sequence"/>
</dbReference>
<dbReference type="EMBL" id="JDSQ01000019">
    <property type="protein sequence ID" value="EWS77492.1"/>
    <property type="molecule type" value="Genomic_DNA"/>
</dbReference>
<evidence type="ECO:0000313" key="7">
    <source>
        <dbReference type="EMBL" id="MCD8473846.1"/>
    </source>
</evidence>
<dbReference type="AlphaFoldDB" id="Z9JIB4"/>
<keyword evidence="3" id="KW-1015">Disulfide bond</keyword>
<sequence length="300" mass="33358">MTDHDYLTRFLLPNAVVCGIHVSLNETWSNIQRKIHYTPFARRLLGEAVVAAALFANHTKVSGRLSVMLHSKTALRTLFAECTASGTLCGTVHMAKDISHADAPTNLRELSNDALLAITVENSGLDPRELQRHQSLVALDAANLTEAFENYCRHSEQLPTRVLLAADGKRAAGLLLQKLPSNADNLESWPHICTLFNTLQVSELLELSGQALLHRLFHEETPQQLEERPLRFGCSCSRGKVAVMLQELGEDEARAALKGNGTAKVHCEFCGHEYRFSYKELTSLFPCKEENLIELENITT</sequence>
<dbReference type="InterPro" id="IPR016154">
    <property type="entry name" value="Heat_shock_Hsp33_C"/>
</dbReference>
<dbReference type="STRING" id="1444770.AF72_10590"/>
<dbReference type="SUPFAM" id="SSF118352">
    <property type="entry name" value="HSP33 redox switch-like"/>
    <property type="match status" value="1"/>
</dbReference>
<dbReference type="PIRSF" id="PIRSF005261">
    <property type="entry name" value="Heat_shock_Hsp33"/>
    <property type="match status" value="1"/>
</dbReference>